<keyword evidence="2" id="KW-0521">NADP</keyword>
<dbReference type="Gene3D" id="3.40.50.720">
    <property type="entry name" value="NAD(P)-binding Rossmann-like Domain"/>
    <property type="match status" value="1"/>
</dbReference>
<dbReference type="GO" id="GO:0050664">
    <property type="term" value="F:oxidoreductase activity, acting on NAD(P)H, oxygen as acceptor"/>
    <property type="evidence" value="ECO:0007669"/>
    <property type="project" value="TreeGrafter"/>
</dbReference>
<dbReference type="SUPFAM" id="SSF51735">
    <property type="entry name" value="NAD(P)-binding Rossmann-fold domains"/>
    <property type="match status" value="1"/>
</dbReference>
<evidence type="ECO:0000256" key="3">
    <source>
        <dbReference type="ARBA" id="ARBA00023002"/>
    </source>
</evidence>
<evidence type="ECO:0000256" key="1">
    <source>
        <dbReference type="ARBA" id="ARBA00006484"/>
    </source>
</evidence>
<dbReference type="Proteomes" id="UP000799441">
    <property type="component" value="Unassembled WGS sequence"/>
</dbReference>
<dbReference type="PANTHER" id="PTHR43008:SF10">
    <property type="entry name" value="CHAIN DEHYDROGENASE_OXIDOREDUCTASE, PUTATIVE (AFU_ORTHOLOGUE AFUA_2G15740)-RELATED"/>
    <property type="match status" value="1"/>
</dbReference>
<accession>A0A9P4Q8S3</accession>
<reference evidence="4" key="1">
    <citation type="journal article" date="2020" name="Stud. Mycol.">
        <title>101 Dothideomycetes genomes: a test case for predicting lifestyles and emergence of pathogens.</title>
        <authorList>
            <person name="Haridas S."/>
            <person name="Albert R."/>
            <person name="Binder M."/>
            <person name="Bloem J."/>
            <person name="Labutti K."/>
            <person name="Salamov A."/>
            <person name="Andreopoulos B."/>
            <person name="Baker S."/>
            <person name="Barry K."/>
            <person name="Bills G."/>
            <person name="Bluhm B."/>
            <person name="Cannon C."/>
            <person name="Castanera R."/>
            <person name="Culley D."/>
            <person name="Daum C."/>
            <person name="Ezra D."/>
            <person name="Gonzalez J."/>
            <person name="Henrissat B."/>
            <person name="Kuo A."/>
            <person name="Liang C."/>
            <person name="Lipzen A."/>
            <person name="Lutzoni F."/>
            <person name="Magnuson J."/>
            <person name="Mondo S."/>
            <person name="Nolan M."/>
            <person name="Ohm R."/>
            <person name="Pangilinan J."/>
            <person name="Park H.-J."/>
            <person name="Ramirez L."/>
            <person name="Alfaro M."/>
            <person name="Sun H."/>
            <person name="Tritt A."/>
            <person name="Yoshinaga Y."/>
            <person name="Zwiers L.-H."/>
            <person name="Turgeon B."/>
            <person name="Goodwin S."/>
            <person name="Spatafora J."/>
            <person name="Crous P."/>
            <person name="Grigoriev I."/>
        </authorList>
    </citation>
    <scope>NUCLEOTIDE SEQUENCE</scope>
    <source>
        <strain evidence="4">CBS 116435</strain>
    </source>
</reference>
<sequence length="328" mass="35215">MNVLRPVAARGASSHVPRASFARVMPSCIRQPTCTAAARSGAAVAMRPYHVTTPPKLRAKATFAKFDLSGQTHVVTGGAQGLGLAMAEGLAEAGASVYCLDYQANPSKEFLEAQTDLQTDNGGQLHFQQVDVRNHAQLEDVILNLAAKRERLDGVIAAAGVQQLCPALEYTYEDAKRMLDINCTGVFFTAQAAAKAMTRYRSRGKICLIASMSGLIANKGLISPMYNCSKAAVIQMARSLSMEWARANSDGTGGIRVNALCPGNIMTPMVKKNFEEVPGLKEKWEAENMMGRLAEPTEFKGAALFLLSDHSSFMTGSSLVIDAGYTAW</sequence>
<evidence type="ECO:0000313" key="5">
    <source>
        <dbReference type="Proteomes" id="UP000799441"/>
    </source>
</evidence>
<dbReference type="GO" id="GO:0016616">
    <property type="term" value="F:oxidoreductase activity, acting on the CH-OH group of donors, NAD or NADP as acceptor"/>
    <property type="evidence" value="ECO:0007669"/>
    <property type="project" value="UniProtKB-ARBA"/>
</dbReference>
<dbReference type="EMBL" id="MU003791">
    <property type="protein sequence ID" value="KAF2721313.1"/>
    <property type="molecule type" value="Genomic_DNA"/>
</dbReference>
<name>A0A9P4Q8S3_9PEZI</name>
<evidence type="ECO:0000256" key="2">
    <source>
        <dbReference type="ARBA" id="ARBA00022857"/>
    </source>
</evidence>
<comment type="similarity">
    <text evidence="1">Belongs to the short-chain dehydrogenases/reductases (SDR) family.</text>
</comment>
<comment type="caution">
    <text evidence="4">The sequence shown here is derived from an EMBL/GenBank/DDBJ whole genome shotgun (WGS) entry which is preliminary data.</text>
</comment>
<dbReference type="InterPro" id="IPR002347">
    <property type="entry name" value="SDR_fam"/>
</dbReference>
<dbReference type="PRINTS" id="PR00081">
    <property type="entry name" value="GDHRDH"/>
</dbReference>
<gene>
    <name evidence="4" type="ORF">K431DRAFT_320408</name>
</gene>
<dbReference type="OrthoDB" id="1669814at2759"/>
<dbReference type="InterPro" id="IPR020904">
    <property type="entry name" value="Sc_DH/Rdtase_CS"/>
</dbReference>
<keyword evidence="5" id="KW-1185">Reference proteome</keyword>
<organism evidence="4 5">
    <name type="scientific">Polychaeton citri CBS 116435</name>
    <dbReference type="NCBI Taxonomy" id="1314669"/>
    <lineage>
        <taxon>Eukaryota</taxon>
        <taxon>Fungi</taxon>
        <taxon>Dikarya</taxon>
        <taxon>Ascomycota</taxon>
        <taxon>Pezizomycotina</taxon>
        <taxon>Dothideomycetes</taxon>
        <taxon>Dothideomycetidae</taxon>
        <taxon>Capnodiales</taxon>
        <taxon>Capnodiaceae</taxon>
        <taxon>Polychaeton</taxon>
    </lineage>
</organism>
<dbReference type="InterPro" id="IPR036291">
    <property type="entry name" value="NAD(P)-bd_dom_sf"/>
</dbReference>
<dbReference type="PROSITE" id="PS00061">
    <property type="entry name" value="ADH_SHORT"/>
    <property type="match status" value="1"/>
</dbReference>
<proteinExistence type="inferred from homology"/>
<evidence type="ECO:0000313" key="4">
    <source>
        <dbReference type="EMBL" id="KAF2721313.1"/>
    </source>
</evidence>
<dbReference type="Pfam" id="PF13561">
    <property type="entry name" value="adh_short_C2"/>
    <property type="match status" value="1"/>
</dbReference>
<protein>
    <submittedName>
        <fullName evidence="4">NAD(P)-binding protein</fullName>
    </submittedName>
</protein>
<dbReference type="PANTHER" id="PTHR43008">
    <property type="entry name" value="BENZIL REDUCTASE"/>
    <property type="match status" value="1"/>
</dbReference>
<dbReference type="AlphaFoldDB" id="A0A9P4Q8S3"/>
<dbReference type="FunFam" id="3.40.50.720:FF:000245">
    <property type="entry name" value="Short chain dehydrogenase, putative"/>
    <property type="match status" value="1"/>
</dbReference>
<keyword evidence="3" id="KW-0560">Oxidoreductase</keyword>